<evidence type="ECO:0000313" key="1">
    <source>
        <dbReference type="EMBL" id="CAL5137553.1"/>
    </source>
</evidence>
<protein>
    <submittedName>
        <fullName evidence="1">Uncharacterized protein</fullName>
    </submittedName>
</protein>
<accession>A0AAV2TMC3</accession>
<sequence>TCFIKSSWYYEKCATTGIQFPYQDLQSGIAACPSPLSRRHKKADLLASCSPTAFVARPLMTATETGFKVPARAPNLQSLINEAGASSLSTNLVGPLATIIAFPTCSGTMPRTSLEHAFAHSGTTRNM</sequence>
<feature type="non-terminal residue" evidence="1">
    <location>
        <position position="127"/>
    </location>
</feature>
<dbReference type="Proteomes" id="UP001497525">
    <property type="component" value="Unassembled WGS sequence"/>
</dbReference>
<comment type="caution">
    <text evidence="1">The sequence shown here is derived from an EMBL/GenBank/DDBJ whole genome shotgun (WGS) entry which is preliminary data.</text>
</comment>
<dbReference type="AlphaFoldDB" id="A0AAV2TMC3"/>
<gene>
    <name evidence="1" type="ORF">CDAUBV1_LOCUS11852</name>
</gene>
<organism evidence="1 2">
    <name type="scientific">Calicophoron daubneyi</name>
    <name type="common">Rumen fluke</name>
    <name type="synonym">Paramphistomum daubneyi</name>
    <dbReference type="NCBI Taxonomy" id="300641"/>
    <lineage>
        <taxon>Eukaryota</taxon>
        <taxon>Metazoa</taxon>
        <taxon>Spiralia</taxon>
        <taxon>Lophotrochozoa</taxon>
        <taxon>Platyhelminthes</taxon>
        <taxon>Trematoda</taxon>
        <taxon>Digenea</taxon>
        <taxon>Plagiorchiida</taxon>
        <taxon>Pronocephalata</taxon>
        <taxon>Paramphistomoidea</taxon>
        <taxon>Paramphistomidae</taxon>
        <taxon>Calicophoron</taxon>
    </lineage>
</organism>
<evidence type="ECO:0000313" key="2">
    <source>
        <dbReference type="Proteomes" id="UP001497525"/>
    </source>
</evidence>
<reference evidence="1" key="1">
    <citation type="submission" date="2024-06" db="EMBL/GenBank/DDBJ databases">
        <authorList>
            <person name="Liu X."/>
            <person name="Lenzi L."/>
            <person name="Haldenby T S."/>
            <person name="Uol C."/>
        </authorList>
    </citation>
    <scope>NUCLEOTIDE SEQUENCE</scope>
</reference>
<proteinExistence type="predicted"/>
<name>A0AAV2TMC3_CALDB</name>
<dbReference type="EMBL" id="CAXLJL010000411">
    <property type="protein sequence ID" value="CAL5137553.1"/>
    <property type="molecule type" value="Genomic_DNA"/>
</dbReference>
<feature type="non-terminal residue" evidence="1">
    <location>
        <position position="1"/>
    </location>
</feature>